<dbReference type="Proteomes" id="UP000501253">
    <property type="component" value="Chromosome"/>
</dbReference>
<evidence type="ECO:0000256" key="1">
    <source>
        <dbReference type="SAM" id="MobiDB-lite"/>
    </source>
</evidence>
<dbReference type="AlphaFoldDB" id="A0A6H1WQM6"/>
<name>A0A6H1WQM6_9BACT</name>
<evidence type="ECO:0000313" key="2">
    <source>
        <dbReference type="EMBL" id="QJA05517.1"/>
    </source>
</evidence>
<dbReference type="RefSeq" id="WP_168718882.1">
    <property type="nucleotide sequence ID" value="NZ_CP042909.1"/>
</dbReference>
<reference evidence="2 3" key="1">
    <citation type="submission" date="2019-08" db="EMBL/GenBank/DDBJ databases">
        <title>Complete genome sequence of Thermosulfurimonas marina SU872T, an anaerobic thermophilic chemolithoautotrophic bacterium isolated from a shallow marine hydrothermal vent.</title>
        <authorList>
            <person name="Allioux M."/>
            <person name="Jebbar M."/>
            <person name="Slobodkina G."/>
            <person name="Slobodkin A."/>
            <person name="Moalic Y."/>
            <person name="Frolova A."/>
            <person name="Shao Z."/>
            <person name="Alain K."/>
        </authorList>
    </citation>
    <scope>NUCLEOTIDE SEQUENCE [LARGE SCALE GENOMIC DNA]</scope>
    <source>
        <strain evidence="2 3">SU872</strain>
    </source>
</reference>
<accession>A0A6H1WQM6</accession>
<feature type="region of interest" description="Disordered" evidence="1">
    <location>
        <begin position="1"/>
        <end position="60"/>
    </location>
</feature>
<dbReference type="EMBL" id="CP042909">
    <property type="protein sequence ID" value="QJA05517.1"/>
    <property type="molecule type" value="Genomic_DNA"/>
</dbReference>
<keyword evidence="3" id="KW-1185">Reference proteome</keyword>
<evidence type="ECO:0000313" key="3">
    <source>
        <dbReference type="Proteomes" id="UP000501253"/>
    </source>
</evidence>
<protein>
    <submittedName>
        <fullName evidence="2">Uncharacterized protein</fullName>
    </submittedName>
</protein>
<sequence length="60" mass="6833">MPDRVEKPSHIRPLLPPAEFEERPPRERDSGRRPPSKPKKEGPEERPPENGKGQVVDVTV</sequence>
<feature type="compositionally biased region" description="Basic and acidic residues" evidence="1">
    <location>
        <begin position="20"/>
        <end position="49"/>
    </location>
</feature>
<organism evidence="2 3">
    <name type="scientific">Thermosulfurimonas marina</name>
    <dbReference type="NCBI Taxonomy" id="2047767"/>
    <lineage>
        <taxon>Bacteria</taxon>
        <taxon>Pseudomonadati</taxon>
        <taxon>Thermodesulfobacteriota</taxon>
        <taxon>Thermodesulfobacteria</taxon>
        <taxon>Thermodesulfobacteriales</taxon>
        <taxon>Thermodesulfobacteriaceae</taxon>
        <taxon>Thermosulfurimonas</taxon>
    </lineage>
</organism>
<gene>
    <name evidence="2" type="ORF">FVE67_01330</name>
</gene>
<proteinExistence type="predicted"/>
<dbReference type="KEGG" id="tmai:FVE67_01330"/>